<evidence type="ECO:0000313" key="3">
    <source>
        <dbReference type="Proteomes" id="UP000185003"/>
    </source>
</evidence>
<dbReference type="PANTHER" id="PTHR32060:SF30">
    <property type="entry name" value="CARBOXY-TERMINAL PROCESSING PROTEASE CTPA"/>
    <property type="match status" value="1"/>
</dbReference>
<dbReference type="SMART" id="SM00245">
    <property type="entry name" value="TSPc"/>
    <property type="match status" value="1"/>
</dbReference>
<dbReference type="SUPFAM" id="SSF52096">
    <property type="entry name" value="ClpP/crotonase"/>
    <property type="match status" value="1"/>
</dbReference>
<dbReference type="InterPro" id="IPR036034">
    <property type="entry name" value="PDZ_sf"/>
</dbReference>
<dbReference type="Pfam" id="PF03572">
    <property type="entry name" value="Peptidase_S41"/>
    <property type="match status" value="1"/>
</dbReference>
<dbReference type="InterPro" id="IPR005151">
    <property type="entry name" value="Tail-specific_protease"/>
</dbReference>
<feature type="domain" description="Tail specific protease" evidence="1">
    <location>
        <begin position="157"/>
        <end position="387"/>
    </location>
</feature>
<keyword evidence="3" id="KW-1185">Reference proteome</keyword>
<accession>A0A1N6GR00</accession>
<gene>
    <name evidence="2" type="ORF">SAMN04488055_2916</name>
</gene>
<proteinExistence type="predicted"/>
<organism evidence="2 3">
    <name type="scientific">Chitinophaga niabensis</name>
    <dbReference type="NCBI Taxonomy" id="536979"/>
    <lineage>
        <taxon>Bacteria</taxon>
        <taxon>Pseudomonadati</taxon>
        <taxon>Bacteroidota</taxon>
        <taxon>Chitinophagia</taxon>
        <taxon>Chitinophagales</taxon>
        <taxon>Chitinophagaceae</taxon>
        <taxon>Chitinophaga</taxon>
    </lineage>
</organism>
<dbReference type="GO" id="GO:0007165">
    <property type="term" value="P:signal transduction"/>
    <property type="evidence" value="ECO:0007669"/>
    <property type="project" value="TreeGrafter"/>
</dbReference>
<sequence length="448" mass="49194">MYLRLLCLILLFSACRKQDAPAPAGPVTQQEINNWILANMREYYLWNQSLPAVADGQQEPVAFFNSLKQPTDRFSIIYNESNFPKGMLRTFGVDYYVIPWAQAPGGAIGIINFVIPGTAAALNGLKRGDYFTRISNTIITPANAQQLGKDLLQKNKSNITTAKVADNGQVTEVQQVAIEGRLIVENPLYEKKTWQINGKKIAYLFLNNFDDYYNNDVLQAFRKFKEEGASELIIDLRYNPGGSVTGAALLSALVAPGLDELKPFVQYAGNAKQQVKMRSFKDVLAVPSEDNKVIPFGALAPGQLSLPRVFILGTAITGSAAELVINNLKPYTQVVLIGQTTFGKDVGAVSITDKRIPWSLLPITYKLSNARGEGGYENGITPQYVSDEKSILPLFPIADQQDPLIAKALSLIAGGGRQGQFERITPTVQVLYDSRQLLSESSIVILPD</sequence>
<dbReference type="GO" id="GO:0006508">
    <property type="term" value="P:proteolysis"/>
    <property type="evidence" value="ECO:0007669"/>
    <property type="project" value="InterPro"/>
</dbReference>
<dbReference type="CDD" id="cd07561">
    <property type="entry name" value="Peptidase_S41_CPP_like"/>
    <property type="match status" value="1"/>
</dbReference>
<dbReference type="Pfam" id="PF18294">
    <property type="entry name" value="Pept_S41_N"/>
    <property type="match status" value="1"/>
</dbReference>
<dbReference type="PANTHER" id="PTHR32060">
    <property type="entry name" value="TAIL-SPECIFIC PROTEASE"/>
    <property type="match status" value="1"/>
</dbReference>
<protein>
    <submittedName>
        <fullName evidence="2">Peptidase family S41</fullName>
    </submittedName>
</protein>
<dbReference type="RefSeq" id="WP_084185574.1">
    <property type="nucleotide sequence ID" value="NZ_FSRA01000001.1"/>
</dbReference>
<dbReference type="Gene3D" id="2.30.42.10">
    <property type="match status" value="1"/>
</dbReference>
<dbReference type="GO" id="GO:0008236">
    <property type="term" value="F:serine-type peptidase activity"/>
    <property type="evidence" value="ECO:0007669"/>
    <property type="project" value="InterPro"/>
</dbReference>
<evidence type="ECO:0000259" key="1">
    <source>
        <dbReference type="SMART" id="SM00245"/>
    </source>
</evidence>
<dbReference type="PROSITE" id="PS51257">
    <property type="entry name" value="PROKAR_LIPOPROTEIN"/>
    <property type="match status" value="1"/>
</dbReference>
<dbReference type="Gene3D" id="3.90.226.10">
    <property type="entry name" value="2-enoyl-CoA Hydratase, Chain A, domain 1"/>
    <property type="match status" value="1"/>
</dbReference>
<name>A0A1N6GR00_9BACT</name>
<dbReference type="Proteomes" id="UP000185003">
    <property type="component" value="Unassembled WGS sequence"/>
</dbReference>
<dbReference type="STRING" id="536979.SAMN04488055_2916"/>
<dbReference type="GO" id="GO:0004175">
    <property type="term" value="F:endopeptidase activity"/>
    <property type="evidence" value="ECO:0007669"/>
    <property type="project" value="TreeGrafter"/>
</dbReference>
<evidence type="ECO:0000313" key="2">
    <source>
        <dbReference type="EMBL" id="SIO09872.1"/>
    </source>
</evidence>
<dbReference type="EMBL" id="FSRA01000001">
    <property type="protein sequence ID" value="SIO09872.1"/>
    <property type="molecule type" value="Genomic_DNA"/>
</dbReference>
<dbReference type="InterPro" id="IPR041613">
    <property type="entry name" value="Pept_S41_N"/>
</dbReference>
<dbReference type="OrthoDB" id="7168509at2"/>
<reference evidence="2 3" key="1">
    <citation type="submission" date="2016-11" db="EMBL/GenBank/DDBJ databases">
        <authorList>
            <person name="Jaros S."/>
            <person name="Januszkiewicz K."/>
            <person name="Wedrychowicz H."/>
        </authorList>
    </citation>
    <scope>NUCLEOTIDE SEQUENCE [LARGE SCALE GENOMIC DNA]</scope>
    <source>
        <strain evidence="2 3">DSM 24787</strain>
    </source>
</reference>
<dbReference type="SUPFAM" id="SSF50156">
    <property type="entry name" value="PDZ domain-like"/>
    <property type="match status" value="1"/>
</dbReference>
<dbReference type="Gene3D" id="3.30.750.170">
    <property type="match status" value="1"/>
</dbReference>
<dbReference type="AlphaFoldDB" id="A0A1N6GR00"/>
<dbReference type="InterPro" id="IPR029045">
    <property type="entry name" value="ClpP/crotonase-like_dom_sf"/>
</dbReference>
<dbReference type="GO" id="GO:0030288">
    <property type="term" value="C:outer membrane-bounded periplasmic space"/>
    <property type="evidence" value="ECO:0007669"/>
    <property type="project" value="TreeGrafter"/>
</dbReference>